<dbReference type="GO" id="GO:0016747">
    <property type="term" value="F:acyltransferase activity, transferring groups other than amino-acyl groups"/>
    <property type="evidence" value="ECO:0007669"/>
    <property type="project" value="InterPro"/>
</dbReference>
<dbReference type="PANTHER" id="PTHR43233">
    <property type="entry name" value="FAMILY N-ACETYLTRANSFERASE, PUTATIVE (AFU_ORTHOLOGUE AFUA_6G03350)-RELATED"/>
    <property type="match status" value="1"/>
</dbReference>
<dbReference type="CDD" id="cd04301">
    <property type="entry name" value="NAT_SF"/>
    <property type="match status" value="1"/>
</dbReference>
<dbReference type="PANTHER" id="PTHR43233:SF1">
    <property type="entry name" value="FAMILY N-ACETYLTRANSFERASE, PUTATIVE (AFU_ORTHOLOGUE AFUA_6G03350)-RELATED"/>
    <property type="match status" value="1"/>
</dbReference>
<dbReference type="InterPro" id="IPR000182">
    <property type="entry name" value="GNAT_dom"/>
</dbReference>
<feature type="compositionally biased region" description="Gly residues" evidence="1">
    <location>
        <begin position="163"/>
        <end position="173"/>
    </location>
</feature>
<dbReference type="AlphaFoldDB" id="A0A4Q7LN53"/>
<protein>
    <submittedName>
        <fullName evidence="3">Acetyltransferase (GNAT) family protein</fullName>
    </submittedName>
</protein>
<feature type="compositionally biased region" description="Polar residues" evidence="1">
    <location>
        <begin position="9"/>
        <end position="18"/>
    </location>
</feature>
<evidence type="ECO:0000313" key="4">
    <source>
        <dbReference type="Proteomes" id="UP000293519"/>
    </source>
</evidence>
<name>A0A4Q7LN53_9MICO</name>
<dbReference type="EMBL" id="SGWW01000003">
    <property type="protein sequence ID" value="RZS56195.1"/>
    <property type="molecule type" value="Genomic_DNA"/>
</dbReference>
<dbReference type="PROSITE" id="PS51186">
    <property type="entry name" value="GNAT"/>
    <property type="match status" value="1"/>
</dbReference>
<comment type="caution">
    <text evidence="3">The sequence shown here is derived from an EMBL/GenBank/DDBJ whole genome shotgun (WGS) entry which is preliminary data.</text>
</comment>
<evidence type="ECO:0000256" key="1">
    <source>
        <dbReference type="SAM" id="MobiDB-lite"/>
    </source>
</evidence>
<reference evidence="3 4" key="1">
    <citation type="journal article" date="2015" name="Stand. Genomic Sci.">
        <title>Genomic Encyclopedia of Bacterial and Archaeal Type Strains, Phase III: the genomes of soil and plant-associated and newly described type strains.</title>
        <authorList>
            <person name="Whitman W.B."/>
            <person name="Woyke T."/>
            <person name="Klenk H.P."/>
            <person name="Zhou Y."/>
            <person name="Lilburn T.G."/>
            <person name="Beck B.J."/>
            <person name="De Vos P."/>
            <person name="Vandamme P."/>
            <person name="Eisen J.A."/>
            <person name="Garrity G."/>
            <person name="Hugenholtz P."/>
            <person name="Kyrpides N.C."/>
        </authorList>
    </citation>
    <scope>NUCLEOTIDE SEQUENCE [LARGE SCALE GENOMIC DNA]</scope>
    <source>
        <strain evidence="3 4">CV2</strain>
    </source>
</reference>
<dbReference type="Proteomes" id="UP000293519">
    <property type="component" value="Unassembled WGS sequence"/>
</dbReference>
<sequence length="173" mass="18558">MGDDGGVTSPRSAENDTPTGDELLALYTAVGWTAYTRDPGMRRRAVAQSSFNAAARDDAGLLVGFVRVISDDATIAYIQDILVRPDAQGRGIGSALLEAALARHAHVRQVVLITDDEPRQRPSTRHSASRKAPRCRRGRSVPSCGSVEGGLREEVRNADGPRRVGGGRQRLLS</sequence>
<keyword evidence="4" id="KW-1185">Reference proteome</keyword>
<evidence type="ECO:0000313" key="3">
    <source>
        <dbReference type="EMBL" id="RZS56195.1"/>
    </source>
</evidence>
<dbReference type="Gene3D" id="3.40.630.30">
    <property type="match status" value="1"/>
</dbReference>
<dbReference type="InterPro" id="IPR016181">
    <property type="entry name" value="Acyl_CoA_acyltransferase"/>
</dbReference>
<evidence type="ECO:0000259" key="2">
    <source>
        <dbReference type="PROSITE" id="PS51186"/>
    </source>
</evidence>
<dbReference type="Pfam" id="PF00583">
    <property type="entry name" value="Acetyltransf_1"/>
    <property type="match status" value="1"/>
</dbReference>
<feature type="region of interest" description="Disordered" evidence="1">
    <location>
        <begin position="115"/>
        <end position="173"/>
    </location>
</feature>
<dbReference type="InterPro" id="IPR053144">
    <property type="entry name" value="Acetyltransferase_Butenolide"/>
</dbReference>
<dbReference type="SUPFAM" id="SSF55729">
    <property type="entry name" value="Acyl-CoA N-acyltransferases (Nat)"/>
    <property type="match status" value="1"/>
</dbReference>
<organism evidence="3 4">
    <name type="scientific">Microcella putealis</name>
    <dbReference type="NCBI Taxonomy" id="337005"/>
    <lineage>
        <taxon>Bacteria</taxon>
        <taxon>Bacillati</taxon>
        <taxon>Actinomycetota</taxon>
        <taxon>Actinomycetes</taxon>
        <taxon>Micrococcales</taxon>
        <taxon>Microbacteriaceae</taxon>
        <taxon>Microcella</taxon>
    </lineage>
</organism>
<feature type="region of interest" description="Disordered" evidence="1">
    <location>
        <begin position="1"/>
        <end position="20"/>
    </location>
</feature>
<gene>
    <name evidence="3" type="ORF">EV141_1648</name>
</gene>
<feature type="compositionally biased region" description="Basic residues" evidence="1">
    <location>
        <begin position="122"/>
        <end position="139"/>
    </location>
</feature>
<keyword evidence="3" id="KW-0808">Transferase</keyword>
<proteinExistence type="predicted"/>
<feature type="compositionally biased region" description="Basic and acidic residues" evidence="1">
    <location>
        <begin position="150"/>
        <end position="162"/>
    </location>
</feature>
<accession>A0A4Q7LN53</accession>
<feature type="domain" description="N-acetyltransferase" evidence="2">
    <location>
        <begin position="13"/>
        <end position="166"/>
    </location>
</feature>